<dbReference type="AlphaFoldDB" id="A0A183V3G7"/>
<dbReference type="InterPro" id="IPR003406">
    <property type="entry name" value="Glyco_trans_14"/>
</dbReference>
<evidence type="ECO:0000256" key="4">
    <source>
        <dbReference type="ARBA" id="ARBA00023136"/>
    </source>
</evidence>
<keyword evidence="5" id="KW-0325">Glycoprotein</keyword>
<evidence type="ECO:0000256" key="1">
    <source>
        <dbReference type="ARBA" id="ARBA00004606"/>
    </source>
</evidence>
<accession>A0A183V3G7</accession>
<dbReference type="WBParaSite" id="TCNE_0001528801-mRNA-1">
    <property type="protein sequence ID" value="TCNE_0001528801-mRNA-1"/>
    <property type="gene ID" value="TCNE_0001528801"/>
</dbReference>
<dbReference type="EMBL" id="UYWY01022758">
    <property type="protein sequence ID" value="VDM46608.1"/>
    <property type="molecule type" value="Genomic_DNA"/>
</dbReference>
<evidence type="ECO:0000313" key="7">
    <source>
        <dbReference type="Proteomes" id="UP000050794"/>
    </source>
</evidence>
<evidence type="ECO:0000313" key="8">
    <source>
        <dbReference type="WBParaSite" id="TCNE_0001528801-mRNA-1"/>
    </source>
</evidence>
<sequence>MSRRCVDVRLQEFLLGRLLFKRIPSDRLALRIPSLLLNGYLDSSRCRRAVVDNQFAVAVAKDYFVQEVMLNVMYAPQNEYCYIIDSKASMKFHAMMRNLSRCFPNVHISDIEYVVDSAGNNMTRSLLQCLCVLLKRPHWKYVFLLQNHDFLLKTNAELVKILSVFNGSNDVEMKELTYGALRGVRWKFSTLNLFRDDRSNDNRHLRFAKGGVQSVFSRESVDYIINKLNLTLSLSKLDKLGYGNDELLLPTLNMQDEIGVPGGFTRRCIGNESFHTTKFAVWAHMSGCSSNAYRHNVCIFGIEDLQMLMNQDRLIANKMLPEFDYSAFSCWMQILFNLTHGMMQRRLNLDLYARLPHVRFNRQRERWSSNITAFDCTYH</sequence>
<keyword evidence="3" id="KW-0808">Transferase</keyword>
<comment type="subcellular location">
    <subcellularLocation>
        <location evidence="1">Membrane</location>
        <topology evidence="1">Single-pass type II membrane protein</topology>
    </subcellularLocation>
</comment>
<gene>
    <name evidence="6" type="ORF">TCNE_LOCUS15287</name>
</gene>
<dbReference type="PANTHER" id="PTHR46671">
    <property type="entry name" value="PROTEIN CBG11221"/>
    <property type="match status" value="1"/>
</dbReference>
<reference evidence="6 7" key="2">
    <citation type="submission" date="2018-11" db="EMBL/GenBank/DDBJ databases">
        <authorList>
            <consortium name="Pathogen Informatics"/>
        </authorList>
    </citation>
    <scope>NUCLEOTIDE SEQUENCE [LARGE SCALE GENOMIC DNA]</scope>
</reference>
<protein>
    <submittedName>
        <fullName evidence="8">Core-2/I-Branching enzyme</fullName>
    </submittedName>
</protein>
<keyword evidence="7" id="KW-1185">Reference proteome</keyword>
<reference evidence="8" key="1">
    <citation type="submission" date="2016-06" db="UniProtKB">
        <authorList>
            <consortium name="WormBaseParasite"/>
        </authorList>
    </citation>
    <scope>IDENTIFICATION</scope>
</reference>
<proteinExistence type="predicted"/>
<organism evidence="7 8">
    <name type="scientific">Toxocara canis</name>
    <name type="common">Canine roundworm</name>
    <dbReference type="NCBI Taxonomy" id="6265"/>
    <lineage>
        <taxon>Eukaryota</taxon>
        <taxon>Metazoa</taxon>
        <taxon>Ecdysozoa</taxon>
        <taxon>Nematoda</taxon>
        <taxon>Chromadorea</taxon>
        <taxon>Rhabditida</taxon>
        <taxon>Spirurina</taxon>
        <taxon>Ascaridomorpha</taxon>
        <taxon>Ascaridoidea</taxon>
        <taxon>Toxocaridae</taxon>
        <taxon>Toxocara</taxon>
    </lineage>
</organism>
<evidence type="ECO:0000256" key="3">
    <source>
        <dbReference type="ARBA" id="ARBA00022679"/>
    </source>
</evidence>
<evidence type="ECO:0000256" key="2">
    <source>
        <dbReference type="ARBA" id="ARBA00022676"/>
    </source>
</evidence>
<evidence type="ECO:0000256" key="5">
    <source>
        <dbReference type="ARBA" id="ARBA00023180"/>
    </source>
</evidence>
<keyword evidence="2" id="KW-0328">Glycosyltransferase</keyword>
<keyword evidence="4" id="KW-0472">Membrane</keyword>
<name>A0A183V3G7_TOXCA</name>
<dbReference type="Proteomes" id="UP000050794">
    <property type="component" value="Unassembled WGS sequence"/>
</dbReference>
<dbReference type="Pfam" id="PF02485">
    <property type="entry name" value="Branch"/>
    <property type="match status" value="1"/>
</dbReference>
<dbReference type="PANTHER" id="PTHR46671:SF7">
    <property type="entry name" value="CORE-2_I-BRANCHING ENZYME"/>
    <property type="match status" value="1"/>
</dbReference>
<dbReference type="GO" id="GO:0016020">
    <property type="term" value="C:membrane"/>
    <property type="evidence" value="ECO:0007669"/>
    <property type="project" value="UniProtKB-SubCell"/>
</dbReference>
<evidence type="ECO:0000313" key="6">
    <source>
        <dbReference type="EMBL" id="VDM46608.1"/>
    </source>
</evidence>
<dbReference type="GO" id="GO:0016757">
    <property type="term" value="F:glycosyltransferase activity"/>
    <property type="evidence" value="ECO:0007669"/>
    <property type="project" value="UniProtKB-KW"/>
</dbReference>